<dbReference type="InterPro" id="IPR032710">
    <property type="entry name" value="NTF2-like_dom_sf"/>
</dbReference>
<dbReference type="EMBL" id="CP012673">
    <property type="protein sequence ID" value="AUX40477.1"/>
    <property type="molecule type" value="Genomic_DNA"/>
</dbReference>
<feature type="domain" description="SnoaL-like" evidence="1">
    <location>
        <begin position="22"/>
        <end position="109"/>
    </location>
</feature>
<dbReference type="RefSeq" id="WP_104978275.1">
    <property type="nucleotide sequence ID" value="NZ_CP012673.1"/>
</dbReference>
<evidence type="ECO:0000313" key="3">
    <source>
        <dbReference type="Proteomes" id="UP000238348"/>
    </source>
</evidence>
<dbReference type="AlphaFoldDB" id="A0A2L0EMF2"/>
<evidence type="ECO:0000259" key="1">
    <source>
        <dbReference type="Pfam" id="PF12680"/>
    </source>
</evidence>
<gene>
    <name evidence="2" type="ORF">SOCE26_018780</name>
</gene>
<dbReference type="OrthoDB" id="1115105at2"/>
<sequence>MPTLPERVHNFLTTVHTDGMRAFDRLEPFYAPDARFIAPNRESTGRAAGRKNFERFMERMEYVRYDEVKVVGEAPIFMARWTMVFRQKGGSEISIPGTSEFHVEGDHIVLQRDYWDMLCAFISAFPRLASLYRRAITHRG</sequence>
<name>A0A2L0EMF2_SORCE</name>
<dbReference type="Pfam" id="PF12680">
    <property type="entry name" value="SnoaL_2"/>
    <property type="match status" value="1"/>
</dbReference>
<proteinExistence type="predicted"/>
<organism evidence="2 3">
    <name type="scientific">Sorangium cellulosum</name>
    <name type="common">Polyangium cellulosum</name>
    <dbReference type="NCBI Taxonomy" id="56"/>
    <lineage>
        <taxon>Bacteria</taxon>
        <taxon>Pseudomonadati</taxon>
        <taxon>Myxococcota</taxon>
        <taxon>Polyangia</taxon>
        <taxon>Polyangiales</taxon>
        <taxon>Polyangiaceae</taxon>
        <taxon>Sorangium</taxon>
    </lineage>
</organism>
<protein>
    <recommendedName>
        <fullName evidence="1">SnoaL-like domain-containing protein</fullName>
    </recommendedName>
</protein>
<reference evidence="2 3" key="1">
    <citation type="submission" date="2015-09" db="EMBL/GenBank/DDBJ databases">
        <title>Sorangium comparison.</title>
        <authorList>
            <person name="Zaburannyi N."/>
            <person name="Bunk B."/>
            <person name="Overmann J."/>
            <person name="Mueller R."/>
        </authorList>
    </citation>
    <scope>NUCLEOTIDE SEQUENCE [LARGE SCALE GENOMIC DNA]</scope>
    <source>
        <strain evidence="2 3">So ce26</strain>
    </source>
</reference>
<dbReference type="Proteomes" id="UP000238348">
    <property type="component" value="Chromosome"/>
</dbReference>
<evidence type="ECO:0000313" key="2">
    <source>
        <dbReference type="EMBL" id="AUX40477.1"/>
    </source>
</evidence>
<accession>A0A2L0EMF2</accession>
<dbReference type="SUPFAM" id="SSF54427">
    <property type="entry name" value="NTF2-like"/>
    <property type="match status" value="1"/>
</dbReference>
<dbReference type="Gene3D" id="3.10.450.50">
    <property type="match status" value="1"/>
</dbReference>
<dbReference type="InterPro" id="IPR037401">
    <property type="entry name" value="SnoaL-like"/>
</dbReference>